<dbReference type="GO" id="GO:0004540">
    <property type="term" value="F:RNA nuclease activity"/>
    <property type="evidence" value="ECO:0007669"/>
    <property type="project" value="InterPro"/>
</dbReference>
<keyword evidence="2 8" id="KW-1277">Toxin-antitoxin system</keyword>
<evidence type="ECO:0000256" key="8">
    <source>
        <dbReference type="HAMAP-Rule" id="MF_00265"/>
    </source>
</evidence>
<evidence type="ECO:0000256" key="1">
    <source>
        <dbReference type="ARBA" id="ARBA00001946"/>
    </source>
</evidence>
<dbReference type="RefSeq" id="WP_131497888.1">
    <property type="nucleotide sequence ID" value="NZ_SJKC01000003.1"/>
</dbReference>
<dbReference type="CDD" id="cd09871">
    <property type="entry name" value="PIN_MtVapC28-VapC30-like"/>
    <property type="match status" value="1"/>
</dbReference>
<comment type="function">
    <text evidence="8">Toxic component of a toxin-antitoxin (TA) system. An RNase.</text>
</comment>
<organism evidence="10 11">
    <name type="scientific">Kribbella speibonae</name>
    <dbReference type="NCBI Taxonomy" id="1572660"/>
    <lineage>
        <taxon>Bacteria</taxon>
        <taxon>Bacillati</taxon>
        <taxon>Actinomycetota</taxon>
        <taxon>Actinomycetes</taxon>
        <taxon>Propionibacteriales</taxon>
        <taxon>Kribbellaceae</taxon>
        <taxon>Kribbella</taxon>
    </lineage>
</organism>
<dbReference type="GO" id="GO:0016787">
    <property type="term" value="F:hydrolase activity"/>
    <property type="evidence" value="ECO:0007669"/>
    <property type="project" value="UniProtKB-KW"/>
</dbReference>
<dbReference type="Gene3D" id="3.40.50.1010">
    <property type="entry name" value="5'-nuclease"/>
    <property type="match status" value="1"/>
</dbReference>
<protein>
    <recommendedName>
        <fullName evidence="8">Ribonuclease VapC</fullName>
        <shortName evidence="8">RNase VapC</shortName>
        <ecNumber evidence="8">3.1.-.-</ecNumber>
    </recommendedName>
    <alternativeName>
        <fullName evidence="8">Toxin VapC</fullName>
    </alternativeName>
</protein>
<keyword evidence="5 8" id="KW-0378">Hydrolase</keyword>
<evidence type="ECO:0000256" key="5">
    <source>
        <dbReference type="ARBA" id="ARBA00022801"/>
    </source>
</evidence>
<dbReference type="HAMAP" id="MF_00265">
    <property type="entry name" value="VapC_Nob1"/>
    <property type="match status" value="1"/>
</dbReference>
<keyword evidence="4 8" id="KW-0479">Metal-binding</keyword>
<evidence type="ECO:0000256" key="6">
    <source>
        <dbReference type="ARBA" id="ARBA00022842"/>
    </source>
</evidence>
<evidence type="ECO:0000256" key="4">
    <source>
        <dbReference type="ARBA" id="ARBA00022723"/>
    </source>
</evidence>
<accession>A0A4R0IS15</accession>
<comment type="similarity">
    <text evidence="7 8">Belongs to the PINc/VapC protein family.</text>
</comment>
<dbReference type="GO" id="GO:0090729">
    <property type="term" value="F:toxin activity"/>
    <property type="evidence" value="ECO:0007669"/>
    <property type="project" value="UniProtKB-KW"/>
</dbReference>
<keyword evidence="6 8" id="KW-0460">Magnesium</keyword>
<keyword evidence="3 8" id="KW-0540">Nuclease</keyword>
<dbReference type="InterPro" id="IPR022907">
    <property type="entry name" value="VapC_family"/>
</dbReference>
<proteinExistence type="inferred from homology"/>
<evidence type="ECO:0000259" key="9">
    <source>
        <dbReference type="Pfam" id="PF01850"/>
    </source>
</evidence>
<dbReference type="EMBL" id="SJKC01000003">
    <property type="protein sequence ID" value="TCC35929.1"/>
    <property type="molecule type" value="Genomic_DNA"/>
</dbReference>
<reference evidence="10 11" key="1">
    <citation type="submission" date="2019-02" db="EMBL/GenBank/DDBJ databases">
        <title>Kribbella capetownensis sp. nov. and Kribbella speibonae sp. nov., isolated from soil.</title>
        <authorList>
            <person name="Curtis S.M."/>
            <person name="Norton I."/>
            <person name="Everest G.J."/>
            <person name="Meyers P.R."/>
        </authorList>
    </citation>
    <scope>NUCLEOTIDE SEQUENCE [LARGE SCALE GENOMIC DNA]</scope>
    <source>
        <strain evidence="10 11">YM55</strain>
    </source>
</reference>
<dbReference type="AlphaFoldDB" id="A0A4R0IS15"/>
<feature type="binding site" evidence="8">
    <location>
        <position position="4"/>
    </location>
    <ligand>
        <name>Mg(2+)</name>
        <dbReference type="ChEBI" id="CHEBI:18420"/>
    </ligand>
</feature>
<evidence type="ECO:0000256" key="3">
    <source>
        <dbReference type="ARBA" id="ARBA00022722"/>
    </source>
</evidence>
<dbReference type="SUPFAM" id="SSF88723">
    <property type="entry name" value="PIN domain-like"/>
    <property type="match status" value="1"/>
</dbReference>
<comment type="caution">
    <text evidence="10">The sequence shown here is derived from an EMBL/GenBank/DDBJ whole genome shotgun (WGS) entry which is preliminary data.</text>
</comment>
<dbReference type="EC" id="3.1.-.-" evidence="8"/>
<keyword evidence="8" id="KW-0800">Toxin</keyword>
<dbReference type="InterPro" id="IPR029060">
    <property type="entry name" value="PIN-like_dom_sf"/>
</dbReference>
<comment type="cofactor">
    <cofactor evidence="1 8">
        <name>Mg(2+)</name>
        <dbReference type="ChEBI" id="CHEBI:18420"/>
    </cofactor>
</comment>
<evidence type="ECO:0000256" key="7">
    <source>
        <dbReference type="ARBA" id="ARBA00038093"/>
    </source>
</evidence>
<gene>
    <name evidence="8" type="primary">vapC</name>
    <name evidence="10" type="ORF">E0H92_24850</name>
</gene>
<evidence type="ECO:0000313" key="10">
    <source>
        <dbReference type="EMBL" id="TCC35929.1"/>
    </source>
</evidence>
<dbReference type="Proteomes" id="UP000294225">
    <property type="component" value="Unassembled WGS sequence"/>
</dbReference>
<name>A0A4R0IS15_9ACTN</name>
<dbReference type="PANTHER" id="PTHR33653:SF1">
    <property type="entry name" value="RIBONUCLEASE VAPC2"/>
    <property type="match status" value="1"/>
</dbReference>
<feature type="domain" description="PIN" evidence="9">
    <location>
        <begin position="1"/>
        <end position="125"/>
    </location>
</feature>
<dbReference type="InterPro" id="IPR050556">
    <property type="entry name" value="Type_II_TA_system_RNase"/>
</dbReference>
<dbReference type="GO" id="GO:0000287">
    <property type="term" value="F:magnesium ion binding"/>
    <property type="evidence" value="ECO:0007669"/>
    <property type="project" value="UniProtKB-UniRule"/>
</dbReference>
<dbReference type="PANTHER" id="PTHR33653">
    <property type="entry name" value="RIBONUCLEASE VAPC2"/>
    <property type="match status" value="1"/>
</dbReference>
<feature type="binding site" evidence="8">
    <location>
        <position position="100"/>
    </location>
    <ligand>
        <name>Mg(2+)</name>
        <dbReference type="ChEBI" id="CHEBI:18420"/>
    </ligand>
</feature>
<sequence length="135" mass="14351">MIIDTSALVAILRAEPDAADFAEAIEAATARQISAANFLEAAVVMDSARDPVVSRRFDELCAAADLQIEPVTERQARTAREAYRDFGKGSGHPAGLNFGDCFAYALAKDTGEPLLFKGKDFIHTDLASALSDSAS</sequence>
<dbReference type="Pfam" id="PF01850">
    <property type="entry name" value="PIN"/>
    <property type="match status" value="1"/>
</dbReference>
<evidence type="ECO:0000256" key="2">
    <source>
        <dbReference type="ARBA" id="ARBA00022649"/>
    </source>
</evidence>
<evidence type="ECO:0000313" key="11">
    <source>
        <dbReference type="Proteomes" id="UP000294225"/>
    </source>
</evidence>
<dbReference type="InterPro" id="IPR002716">
    <property type="entry name" value="PIN_dom"/>
</dbReference>